<proteinExistence type="predicted"/>
<keyword evidence="3 6" id="KW-0812">Transmembrane</keyword>
<dbReference type="OrthoDB" id="9768783at2"/>
<accession>A0A4R3NUM7</accession>
<evidence type="ECO:0000313" key="9">
    <source>
        <dbReference type="Proteomes" id="UP000295097"/>
    </source>
</evidence>
<dbReference type="InterPro" id="IPR020846">
    <property type="entry name" value="MFS_dom"/>
</dbReference>
<feature type="transmembrane region" description="Helical" evidence="6">
    <location>
        <begin position="123"/>
        <end position="143"/>
    </location>
</feature>
<evidence type="ECO:0000259" key="7">
    <source>
        <dbReference type="PROSITE" id="PS50850"/>
    </source>
</evidence>
<dbReference type="GO" id="GO:0012505">
    <property type="term" value="C:endomembrane system"/>
    <property type="evidence" value="ECO:0007669"/>
    <property type="project" value="UniProtKB-SubCell"/>
</dbReference>
<organism evidence="8 9">
    <name type="scientific">Martelella mediterranea</name>
    <dbReference type="NCBI Taxonomy" id="293089"/>
    <lineage>
        <taxon>Bacteria</taxon>
        <taxon>Pseudomonadati</taxon>
        <taxon>Pseudomonadota</taxon>
        <taxon>Alphaproteobacteria</taxon>
        <taxon>Hyphomicrobiales</taxon>
        <taxon>Aurantimonadaceae</taxon>
        <taxon>Martelella</taxon>
    </lineage>
</organism>
<dbReference type="PROSITE" id="PS50850">
    <property type="entry name" value="MFS"/>
    <property type="match status" value="1"/>
</dbReference>
<evidence type="ECO:0000313" key="8">
    <source>
        <dbReference type="EMBL" id="TCT41067.1"/>
    </source>
</evidence>
<dbReference type="Gene3D" id="1.20.1250.20">
    <property type="entry name" value="MFS general substrate transporter like domains"/>
    <property type="match status" value="1"/>
</dbReference>
<evidence type="ECO:0000256" key="2">
    <source>
        <dbReference type="ARBA" id="ARBA00022448"/>
    </source>
</evidence>
<comment type="caution">
    <text evidence="8">The sequence shown here is derived from an EMBL/GenBank/DDBJ whole genome shotgun (WGS) entry which is preliminary data.</text>
</comment>
<feature type="transmembrane region" description="Helical" evidence="6">
    <location>
        <begin position="442"/>
        <end position="462"/>
    </location>
</feature>
<feature type="transmembrane region" description="Helical" evidence="6">
    <location>
        <begin position="411"/>
        <end position="436"/>
    </location>
</feature>
<comment type="subcellular location">
    <subcellularLocation>
        <location evidence="1">Endomembrane system</location>
        <topology evidence="1">Multi-pass membrane protein</topology>
    </subcellularLocation>
</comment>
<feature type="transmembrane region" description="Helical" evidence="6">
    <location>
        <begin position="27"/>
        <end position="54"/>
    </location>
</feature>
<evidence type="ECO:0000256" key="3">
    <source>
        <dbReference type="ARBA" id="ARBA00022692"/>
    </source>
</evidence>
<dbReference type="PANTHER" id="PTHR23519">
    <property type="entry name" value="AUTOPHAGY-RELATED PROTEIN 22"/>
    <property type="match status" value="1"/>
</dbReference>
<feature type="transmembrane region" description="Helical" evidence="6">
    <location>
        <begin position="164"/>
        <end position="185"/>
    </location>
</feature>
<keyword evidence="2" id="KW-0813">Transport</keyword>
<dbReference type="InterPro" id="IPR024671">
    <property type="entry name" value="Atg22-like"/>
</dbReference>
<dbReference type="Pfam" id="PF11700">
    <property type="entry name" value="ATG22"/>
    <property type="match status" value="1"/>
</dbReference>
<sequence>MGVGVAVEAREDGSGISSGRIADKRGVFGWMLFDWAAQPFFTVITTFVFGPYFVSQLGSDPVSGQVAWAHAATLAGIVIAIFAPLAGGLADAAGGNKRFIGTLAVIQVFSLSMLWFAVPGSGYFWPAFFIILATFAAEISVVFNDAMLPRLVKAEALSRISNDAWGLGYLGGMIVLIPFILLMAANPATGLTVLGHTPLFGLDPAEGEAARLSGPLSAIWYLVFLLPLFFFTPDTPRTKAVGQAARGGLSDLKQTLLVLKDRPLLLRFLVARMLYMDGLNGLLVLGGAFAAATFGWSTMEIGLFGIVLNIAAIIGCFAVARVSHLVGPGVLIACALVMLILAMVLMVSTGPDAILFGLVPMASGKAGLFADGAEKASMFYGVIIGLAFGPAQAASRAFLAKHVQSDESGRFFGLYALTGRMTSFLATGAFALVVSWTGSPNMGMASLLIFLVSGLFLFLRGLKAPEQT</sequence>
<dbReference type="AlphaFoldDB" id="A0A4R3NUM7"/>
<evidence type="ECO:0000256" key="6">
    <source>
        <dbReference type="SAM" id="Phobius"/>
    </source>
</evidence>
<name>A0A4R3NUM7_9HYPH</name>
<feature type="transmembrane region" description="Helical" evidence="6">
    <location>
        <begin position="332"/>
        <end position="358"/>
    </location>
</feature>
<dbReference type="GO" id="GO:0022857">
    <property type="term" value="F:transmembrane transporter activity"/>
    <property type="evidence" value="ECO:0007669"/>
    <property type="project" value="InterPro"/>
</dbReference>
<feature type="transmembrane region" description="Helical" evidence="6">
    <location>
        <begin position="66"/>
        <end position="87"/>
    </location>
</feature>
<keyword evidence="9" id="KW-1185">Reference proteome</keyword>
<dbReference type="EMBL" id="SMAR01000007">
    <property type="protein sequence ID" value="TCT41067.1"/>
    <property type="molecule type" value="Genomic_DNA"/>
</dbReference>
<feature type="transmembrane region" description="Helical" evidence="6">
    <location>
        <begin position="274"/>
        <end position="295"/>
    </location>
</feature>
<dbReference type="SUPFAM" id="SSF103473">
    <property type="entry name" value="MFS general substrate transporter"/>
    <property type="match status" value="1"/>
</dbReference>
<evidence type="ECO:0000256" key="4">
    <source>
        <dbReference type="ARBA" id="ARBA00022989"/>
    </source>
</evidence>
<keyword evidence="5 6" id="KW-0472">Membrane</keyword>
<dbReference type="Proteomes" id="UP000295097">
    <property type="component" value="Unassembled WGS sequence"/>
</dbReference>
<evidence type="ECO:0000256" key="1">
    <source>
        <dbReference type="ARBA" id="ARBA00004127"/>
    </source>
</evidence>
<feature type="transmembrane region" description="Helical" evidence="6">
    <location>
        <begin position="301"/>
        <end position="320"/>
    </location>
</feature>
<feature type="transmembrane region" description="Helical" evidence="6">
    <location>
        <begin position="212"/>
        <end position="231"/>
    </location>
</feature>
<protein>
    <submittedName>
        <fullName evidence="8">UMF1 family MFS transporter</fullName>
    </submittedName>
</protein>
<dbReference type="InterPro" id="IPR036259">
    <property type="entry name" value="MFS_trans_sf"/>
</dbReference>
<reference evidence="8 9" key="1">
    <citation type="submission" date="2019-03" db="EMBL/GenBank/DDBJ databases">
        <title>Freshwater and sediment microbial communities from various areas in North America, analyzing microbe dynamics in response to fracking.</title>
        <authorList>
            <person name="Lamendella R."/>
        </authorList>
    </citation>
    <scope>NUCLEOTIDE SEQUENCE [LARGE SCALE GENOMIC DNA]</scope>
    <source>
        <strain evidence="8 9">175.2</strain>
    </source>
</reference>
<dbReference type="PANTHER" id="PTHR23519:SF1">
    <property type="entry name" value="AUTOPHAGY-RELATED PROTEIN 22"/>
    <property type="match status" value="1"/>
</dbReference>
<dbReference type="InterPro" id="IPR050495">
    <property type="entry name" value="ATG22/LtaA_families"/>
</dbReference>
<feature type="domain" description="Major facilitator superfamily (MFS) profile" evidence="7">
    <location>
        <begin position="264"/>
        <end position="468"/>
    </location>
</feature>
<evidence type="ECO:0000256" key="5">
    <source>
        <dbReference type="ARBA" id="ARBA00023136"/>
    </source>
</evidence>
<gene>
    <name evidence="8" type="ORF">EDC90_100742</name>
</gene>
<keyword evidence="4 6" id="KW-1133">Transmembrane helix</keyword>
<feature type="transmembrane region" description="Helical" evidence="6">
    <location>
        <begin position="99"/>
        <end position="117"/>
    </location>
</feature>
<feature type="transmembrane region" description="Helical" evidence="6">
    <location>
        <begin position="378"/>
        <end position="399"/>
    </location>
</feature>